<feature type="non-terminal residue" evidence="1">
    <location>
        <position position="1"/>
    </location>
</feature>
<protein>
    <recommendedName>
        <fullName evidence="3">Retrovirus-related Pol polyprotein from transposon</fullName>
    </recommendedName>
</protein>
<gene>
    <name evidence="1" type="ORF">T11_14058</name>
</gene>
<reference evidence="1 2" key="1">
    <citation type="submission" date="2015-01" db="EMBL/GenBank/DDBJ databases">
        <title>Evolution of Trichinella species and genotypes.</title>
        <authorList>
            <person name="Korhonen P.K."/>
            <person name="Edoardo P."/>
            <person name="Giuseppe L.R."/>
            <person name="Gasser R.B."/>
        </authorList>
    </citation>
    <scope>NUCLEOTIDE SEQUENCE [LARGE SCALE GENOMIC DNA]</scope>
    <source>
        <strain evidence="1">ISS1029</strain>
    </source>
</reference>
<organism evidence="1 2">
    <name type="scientific">Trichinella zimbabwensis</name>
    <dbReference type="NCBI Taxonomy" id="268475"/>
    <lineage>
        <taxon>Eukaryota</taxon>
        <taxon>Metazoa</taxon>
        <taxon>Ecdysozoa</taxon>
        <taxon>Nematoda</taxon>
        <taxon>Enoplea</taxon>
        <taxon>Dorylaimia</taxon>
        <taxon>Trichinellida</taxon>
        <taxon>Trichinellidae</taxon>
        <taxon>Trichinella</taxon>
    </lineage>
</organism>
<evidence type="ECO:0008006" key="3">
    <source>
        <dbReference type="Google" id="ProtNLM"/>
    </source>
</evidence>
<dbReference type="OrthoDB" id="5865975at2759"/>
<keyword evidence="2" id="KW-1185">Reference proteome</keyword>
<evidence type="ECO:0000313" key="1">
    <source>
        <dbReference type="EMBL" id="KRZ16017.1"/>
    </source>
</evidence>
<comment type="caution">
    <text evidence="1">The sequence shown here is derived from an EMBL/GenBank/DDBJ whole genome shotgun (WGS) entry which is preliminary data.</text>
</comment>
<evidence type="ECO:0000313" key="2">
    <source>
        <dbReference type="Proteomes" id="UP000055024"/>
    </source>
</evidence>
<sequence length="106" mass="12812">LSFVWPRSCAANRLHVWAARSTTAAEYIWKLRKGLPDSFRKMREKLQTESRRQKKWYDRRTTDCKFNITDKVWQATPKRNKLGRIWEGPYRILQQSGHSIYKIIKE</sequence>
<dbReference type="Proteomes" id="UP000055024">
    <property type="component" value="Unassembled WGS sequence"/>
</dbReference>
<dbReference type="EMBL" id="JYDP01000014">
    <property type="protein sequence ID" value="KRZ16017.1"/>
    <property type="molecule type" value="Genomic_DNA"/>
</dbReference>
<name>A0A0V1HZV7_9BILA</name>
<accession>A0A0V1HZV7</accession>
<dbReference type="AlphaFoldDB" id="A0A0V1HZV7"/>
<proteinExistence type="predicted"/>